<dbReference type="RefSeq" id="WP_199393963.1">
    <property type="nucleotide sequence ID" value="NZ_JAEMHK010000003.1"/>
</dbReference>
<dbReference type="Pfam" id="PF20126">
    <property type="entry name" value="TumE"/>
    <property type="match status" value="1"/>
</dbReference>
<keyword evidence="2" id="KW-1185">Reference proteome</keyword>
<proteinExistence type="predicted"/>
<dbReference type="InterPro" id="IPR045397">
    <property type="entry name" value="TumE-like"/>
</dbReference>
<evidence type="ECO:0000313" key="1">
    <source>
        <dbReference type="EMBL" id="MBJ6799441.1"/>
    </source>
</evidence>
<comment type="caution">
    <text evidence="1">The sequence shown here is derived from an EMBL/GenBank/DDBJ whole genome shotgun (WGS) entry which is preliminary data.</text>
</comment>
<sequence>MSATLAYAKKEVYSSGLIVEAVIWQLPQPTTERPHGLKYRLYCGHSGRCIVRYDNETGKGDHVHYGRHEKDYCFSSVQHLIRDFYYDIERLAGDLL</sequence>
<reference evidence="1 2" key="1">
    <citation type="submission" date="2020-12" db="EMBL/GenBank/DDBJ databases">
        <title>Geomonas sp. Red259, isolated from paddy soil.</title>
        <authorList>
            <person name="Xu Z."/>
            <person name="Zhang Z."/>
            <person name="Masuda Y."/>
            <person name="Itoh H."/>
            <person name="Senoo K."/>
        </authorList>
    </citation>
    <scope>NUCLEOTIDE SEQUENCE [LARGE SCALE GENOMIC DNA]</scope>
    <source>
        <strain evidence="1 2">Red259</strain>
    </source>
</reference>
<dbReference type="Proteomes" id="UP000641025">
    <property type="component" value="Unassembled WGS sequence"/>
</dbReference>
<name>A0ABS0YN76_9BACT</name>
<protein>
    <submittedName>
        <fullName evidence="1">Uncharacterized protein</fullName>
    </submittedName>
</protein>
<evidence type="ECO:0000313" key="2">
    <source>
        <dbReference type="Proteomes" id="UP000641025"/>
    </source>
</evidence>
<organism evidence="1 2">
    <name type="scientific">Geomonas propionica</name>
    <dbReference type="NCBI Taxonomy" id="2798582"/>
    <lineage>
        <taxon>Bacteria</taxon>
        <taxon>Pseudomonadati</taxon>
        <taxon>Thermodesulfobacteriota</taxon>
        <taxon>Desulfuromonadia</taxon>
        <taxon>Geobacterales</taxon>
        <taxon>Geobacteraceae</taxon>
        <taxon>Geomonas</taxon>
    </lineage>
</organism>
<accession>A0ABS0YN76</accession>
<dbReference type="EMBL" id="JAEMHK010000003">
    <property type="protein sequence ID" value="MBJ6799441.1"/>
    <property type="molecule type" value="Genomic_DNA"/>
</dbReference>
<gene>
    <name evidence="1" type="ORF">JFN90_04735</name>
</gene>